<reference evidence="3 4" key="1">
    <citation type="submission" date="2020-08" db="EMBL/GenBank/DDBJ databases">
        <title>Sequencing the genomes of 1000 actinobacteria strains.</title>
        <authorList>
            <person name="Klenk H.-P."/>
        </authorList>
    </citation>
    <scope>NUCLEOTIDE SEQUENCE [LARGE SCALE GENOMIC DNA]</scope>
    <source>
        <strain evidence="3 4">DSM 46887</strain>
    </source>
</reference>
<dbReference type="RefSeq" id="WP_184538439.1">
    <property type="nucleotide sequence ID" value="NZ_JACHMP010000001.1"/>
</dbReference>
<keyword evidence="2" id="KW-0732">Signal</keyword>
<proteinExistence type="predicted"/>
<accession>A0A7W9IEX7</accession>
<dbReference type="AlphaFoldDB" id="A0A7W9IEX7"/>
<evidence type="ECO:0000313" key="3">
    <source>
        <dbReference type="EMBL" id="MBB5819482.1"/>
    </source>
</evidence>
<gene>
    <name evidence="3" type="ORF">F4562_002544</name>
</gene>
<evidence type="ECO:0000256" key="2">
    <source>
        <dbReference type="SAM" id="SignalP"/>
    </source>
</evidence>
<feature type="chain" id="PRO_5030988601" evidence="2">
    <location>
        <begin position="32"/>
        <end position="293"/>
    </location>
</feature>
<keyword evidence="4" id="KW-1185">Reference proteome</keyword>
<protein>
    <submittedName>
        <fullName evidence="3">Uncharacterized protein</fullName>
    </submittedName>
</protein>
<comment type="caution">
    <text evidence="3">The sequence shown here is derived from an EMBL/GenBank/DDBJ whole genome shotgun (WGS) entry which is preliminary data.</text>
</comment>
<organism evidence="3 4">
    <name type="scientific">Streptosporangium becharense</name>
    <dbReference type="NCBI Taxonomy" id="1816182"/>
    <lineage>
        <taxon>Bacteria</taxon>
        <taxon>Bacillati</taxon>
        <taxon>Actinomycetota</taxon>
        <taxon>Actinomycetes</taxon>
        <taxon>Streptosporangiales</taxon>
        <taxon>Streptosporangiaceae</taxon>
        <taxon>Streptosporangium</taxon>
    </lineage>
</organism>
<feature type="region of interest" description="Disordered" evidence="1">
    <location>
        <begin position="269"/>
        <end position="293"/>
    </location>
</feature>
<dbReference type="EMBL" id="JACHMP010000001">
    <property type="protein sequence ID" value="MBB5819482.1"/>
    <property type="molecule type" value="Genomic_DNA"/>
</dbReference>
<evidence type="ECO:0000256" key="1">
    <source>
        <dbReference type="SAM" id="MobiDB-lite"/>
    </source>
</evidence>
<evidence type="ECO:0000313" key="4">
    <source>
        <dbReference type="Proteomes" id="UP000540685"/>
    </source>
</evidence>
<feature type="signal peptide" evidence="2">
    <location>
        <begin position="1"/>
        <end position="31"/>
    </location>
</feature>
<sequence length="293" mass="30558">MKRHIAGLACAATAVLSATAFAPAAHASAQAADPITALNKQLTAGHGVRFVDTTKMQGTQGGMVLAKRTGTFQFGASGISASDQTTKLRIKASDLAPLGTGDEEADKMIAGLAKPERVIRVRNTSYISGGLFGEFMPEGKTWLQYPGVTLGVNGQVGQLVNVAEPATLRALLARATVKRPTSYAGKITFGELYRVSPWFRASLMQKPSGKAAKTSVNWKLSVGADQLSTRLVTSYPAAGLGMPGSETLTVDTRYSGWGSKVTITAPPADQIAKPGELGDGVDTENPIPLLGAK</sequence>
<dbReference type="Proteomes" id="UP000540685">
    <property type="component" value="Unassembled WGS sequence"/>
</dbReference>
<name>A0A7W9IEX7_9ACTN</name>